<evidence type="ECO:0000313" key="1">
    <source>
        <dbReference type="EMBL" id="KAK3060986.1"/>
    </source>
</evidence>
<accession>A0ACC3D2P5</accession>
<evidence type="ECO:0000313" key="2">
    <source>
        <dbReference type="Proteomes" id="UP001186974"/>
    </source>
</evidence>
<protein>
    <submittedName>
        <fullName evidence="1">Uncharacterized protein</fullName>
    </submittedName>
</protein>
<keyword evidence="2" id="KW-1185">Reference proteome</keyword>
<dbReference type="EMBL" id="JAWDJW010008148">
    <property type="protein sequence ID" value="KAK3060986.1"/>
    <property type="molecule type" value="Genomic_DNA"/>
</dbReference>
<gene>
    <name evidence="1" type="ORF">LTS18_007264</name>
</gene>
<comment type="caution">
    <text evidence="1">The sequence shown here is derived from an EMBL/GenBank/DDBJ whole genome shotgun (WGS) entry which is preliminary data.</text>
</comment>
<organism evidence="1 2">
    <name type="scientific">Coniosporium uncinatum</name>
    <dbReference type="NCBI Taxonomy" id="93489"/>
    <lineage>
        <taxon>Eukaryota</taxon>
        <taxon>Fungi</taxon>
        <taxon>Dikarya</taxon>
        <taxon>Ascomycota</taxon>
        <taxon>Pezizomycotina</taxon>
        <taxon>Dothideomycetes</taxon>
        <taxon>Dothideomycetes incertae sedis</taxon>
        <taxon>Coniosporium</taxon>
    </lineage>
</organism>
<proteinExistence type="predicted"/>
<sequence>MCRVIFTILIPVPEKGFRHYQEHRGWCEHIIAKTRPMIAEGDDKKVLRYTKYSALDKAVCDDFNANCKKSHRRAGKSHQDFANTVEALQDICKHLASAIRH</sequence>
<reference evidence="1" key="1">
    <citation type="submission" date="2024-09" db="EMBL/GenBank/DDBJ databases">
        <title>Black Yeasts Isolated from many extreme environments.</title>
        <authorList>
            <person name="Coleine C."/>
            <person name="Stajich J.E."/>
            <person name="Selbmann L."/>
        </authorList>
    </citation>
    <scope>NUCLEOTIDE SEQUENCE</scope>
    <source>
        <strain evidence="1">CCFEE 5737</strain>
    </source>
</reference>
<dbReference type="Proteomes" id="UP001186974">
    <property type="component" value="Unassembled WGS sequence"/>
</dbReference>
<name>A0ACC3D2P5_9PEZI</name>